<keyword evidence="8" id="KW-1015">Disulfide bond</keyword>
<dbReference type="PIRSF" id="PIRSF018455">
    <property type="entry name" value="MepA"/>
    <property type="match status" value="1"/>
</dbReference>
<evidence type="ECO:0000256" key="2">
    <source>
        <dbReference type="ARBA" id="ARBA00022723"/>
    </source>
</evidence>
<proteinExistence type="predicted"/>
<evidence type="ECO:0000313" key="10">
    <source>
        <dbReference type="EMBL" id="SMX25145.1"/>
    </source>
</evidence>
<dbReference type="GO" id="GO:0030288">
    <property type="term" value="C:outer membrane-bounded periplasmic space"/>
    <property type="evidence" value="ECO:0007669"/>
    <property type="project" value="InterPro"/>
</dbReference>
<dbReference type="Proteomes" id="UP000201838">
    <property type="component" value="Unassembled WGS sequence"/>
</dbReference>
<feature type="chain" id="PRO_5012511714" evidence="9">
    <location>
        <begin position="21"/>
        <end position="286"/>
    </location>
</feature>
<evidence type="ECO:0000256" key="5">
    <source>
        <dbReference type="ARBA" id="ARBA00022801"/>
    </source>
</evidence>
<dbReference type="GO" id="GO:0008237">
    <property type="term" value="F:metallopeptidase activity"/>
    <property type="evidence" value="ECO:0007669"/>
    <property type="project" value="UniProtKB-KW"/>
</dbReference>
<dbReference type="Pfam" id="PF03411">
    <property type="entry name" value="Peptidase_M74"/>
    <property type="match status" value="1"/>
</dbReference>
<keyword evidence="7" id="KW-0482">Metalloprotease</keyword>
<dbReference type="GO" id="GO:0004252">
    <property type="term" value="F:serine-type endopeptidase activity"/>
    <property type="evidence" value="ECO:0007669"/>
    <property type="project" value="InterPro"/>
</dbReference>
<organism evidence="10 11">
    <name type="scientific">Boseongicola aestuarii</name>
    <dbReference type="NCBI Taxonomy" id="1470561"/>
    <lineage>
        <taxon>Bacteria</taxon>
        <taxon>Pseudomonadati</taxon>
        <taxon>Pseudomonadota</taxon>
        <taxon>Alphaproteobacteria</taxon>
        <taxon>Rhodobacterales</taxon>
        <taxon>Paracoccaceae</taxon>
        <taxon>Boseongicola</taxon>
    </lineage>
</organism>
<feature type="signal peptide" evidence="9">
    <location>
        <begin position="1"/>
        <end position="20"/>
    </location>
</feature>
<dbReference type="EMBL" id="FXXQ01000012">
    <property type="protein sequence ID" value="SMX25145.1"/>
    <property type="molecule type" value="Genomic_DNA"/>
</dbReference>
<evidence type="ECO:0000256" key="3">
    <source>
        <dbReference type="ARBA" id="ARBA00022729"/>
    </source>
</evidence>
<evidence type="ECO:0000256" key="7">
    <source>
        <dbReference type="ARBA" id="ARBA00023049"/>
    </source>
</evidence>
<evidence type="ECO:0000256" key="1">
    <source>
        <dbReference type="ARBA" id="ARBA00022670"/>
    </source>
</evidence>
<dbReference type="AlphaFoldDB" id="A0A238J4T4"/>
<keyword evidence="6" id="KW-0862">Zinc</keyword>
<keyword evidence="5 10" id="KW-0378">Hydrolase</keyword>
<evidence type="ECO:0000313" key="11">
    <source>
        <dbReference type="Proteomes" id="UP000201838"/>
    </source>
</evidence>
<protein>
    <submittedName>
        <fullName evidence="10">Penicillin-insensitive murein endopeptidase</fullName>
        <ecNumber evidence="10">3.4.24.-</ecNumber>
    </submittedName>
</protein>
<dbReference type="InterPro" id="IPR009045">
    <property type="entry name" value="Zn_M74/Hedgehog-like"/>
</dbReference>
<accession>A0A238J4T4</accession>
<dbReference type="OrthoDB" id="1467367at2"/>
<keyword evidence="3 9" id="KW-0732">Signal</keyword>
<feature type="disulfide bond" evidence="8">
    <location>
        <begin position="194"/>
        <end position="242"/>
    </location>
</feature>
<dbReference type="GO" id="GO:0006508">
    <property type="term" value="P:proteolysis"/>
    <property type="evidence" value="ECO:0007669"/>
    <property type="project" value="UniProtKB-KW"/>
</dbReference>
<dbReference type="Gene3D" id="3.30.1380.10">
    <property type="match status" value="1"/>
</dbReference>
<dbReference type="GO" id="GO:0046872">
    <property type="term" value="F:metal ion binding"/>
    <property type="evidence" value="ECO:0007669"/>
    <property type="project" value="UniProtKB-KW"/>
</dbReference>
<dbReference type="EC" id="3.4.24.-" evidence="10"/>
<feature type="disulfide bond" evidence="8">
    <location>
        <begin position="223"/>
        <end position="230"/>
    </location>
</feature>
<evidence type="ECO:0000256" key="9">
    <source>
        <dbReference type="SAM" id="SignalP"/>
    </source>
</evidence>
<dbReference type="SUPFAM" id="SSF55166">
    <property type="entry name" value="Hedgehog/DD-peptidase"/>
    <property type="match status" value="1"/>
</dbReference>
<gene>
    <name evidence="10" type="primary">mepA_2</name>
    <name evidence="10" type="ORF">BOA8489_03280</name>
</gene>
<keyword evidence="11" id="KW-1185">Reference proteome</keyword>
<name>A0A238J4T4_9RHOB</name>
<dbReference type="InterPro" id="IPR005073">
    <property type="entry name" value="Peptidase_M74"/>
</dbReference>
<dbReference type="RefSeq" id="WP_093975346.1">
    <property type="nucleotide sequence ID" value="NZ_FXXQ01000012.1"/>
</dbReference>
<evidence type="ECO:0000256" key="8">
    <source>
        <dbReference type="PIRSR" id="PIRSR018455-2"/>
    </source>
</evidence>
<reference evidence="10 11" key="1">
    <citation type="submission" date="2017-05" db="EMBL/GenBank/DDBJ databases">
        <authorList>
            <person name="Song R."/>
            <person name="Chenine A.L."/>
            <person name="Ruprecht R.M."/>
        </authorList>
    </citation>
    <scope>NUCLEOTIDE SEQUENCE [LARGE SCALE GENOMIC DNA]</scope>
    <source>
        <strain evidence="10 11">CECT 8489</strain>
    </source>
</reference>
<evidence type="ECO:0000256" key="6">
    <source>
        <dbReference type="ARBA" id="ARBA00022833"/>
    </source>
</evidence>
<sequence>MGHRFAAVLTAIVLSISPLAAQPLAKELFGGKSNASRHTSAPFGSYAKGCLAGGVQLNETGPTWQAMRLSRNRNWGHPNTIEFINRLSRFAATQPGWNGLYIGDISQPRGGPMLTGHRSHQLGLDIDVWMLPARDLTLSRGTRENLSSISTRRANGAFVNENWTPQHHEILKAAASDPAVARIFIFPGAKVQMCKDARGDRAWLRKIRPWWGHHYHFHVRLECPRNAGACINQAPPPAGDGCDQAQEWVDNILNPPPPDPNAKPAPPRRELVMADLPQQCAQVLSR</sequence>
<keyword evidence="2" id="KW-0479">Metal-binding</keyword>
<keyword evidence="4" id="KW-0574">Periplasm</keyword>
<keyword evidence="1" id="KW-0645">Protease</keyword>
<dbReference type="NCBIfam" id="NF006947">
    <property type="entry name" value="PRK09429.1"/>
    <property type="match status" value="1"/>
</dbReference>
<evidence type="ECO:0000256" key="4">
    <source>
        <dbReference type="ARBA" id="ARBA00022764"/>
    </source>
</evidence>